<organism evidence="4 5">
    <name type="scientific">Metallibacterium scheffleri</name>
    <dbReference type="NCBI Taxonomy" id="993689"/>
    <lineage>
        <taxon>Bacteria</taxon>
        <taxon>Pseudomonadati</taxon>
        <taxon>Pseudomonadota</taxon>
        <taxon>Gammaproteobacteria</taxon>
        <taxon>Lysobacterales</taxon>
        <taxon>Rhodanobacteraceae</taxon>
        <taxon>Metallibacterium</taxon>
    </lineage>
</organism>
<dbReference type="InterPro" id="IPR006143">
    <property type="entry name" value="RND_pump_MFP"/>
</dbReference>
<dbReference type="Pfam" id="PF25973">
    <property type="entry name" value="BSH_CzcB"/>
    <property type="match status" value="1"/>
</dbReference>
<dbReference type="SUPFAM" id="SSF111369">
    <property type="entry name" value="HlyD-like secretion proteins"/>
    <property type="match status" value="1"/>
</dbReference>
<dbReference type="STRING" id="993689.GCA_002077135_00744"/>
<dbReference type="GO" id="GO:0022857">
    <property type="term" value="F:transmembrane transporter activity"/>
    <property type="evidence" value="ECO:0007669"/>
    <property type="project" value="InterPro"/>
</dbReference>
<dbReference type="OrthoDB" id="9806939at2"/>
<dbReference type="AlphaFoldDB" id="A0A4S3KSN8"/>
<dbReference type="InterPro" id="IPR058647">
    <property type="entry name" value="BSH_CzcB-like"/>
</dbReference>
<dbReference type="GO" id="GO:0016020">
    <property type="term" value="C:membrane"/>
    <property type="evidence" value="ECO:0007669"/>
    <property type="project" value="InterPro"/>
</dbReference>
<comment type="similarity">
    <text evidence="1">Belongs to the membrane fusion protein (MFP) (TC 8.A.1) family.</text>
</comment>
<evidence type="ECO:0000256" key="2">
    <source>
        <dbReference type="ARBA" id="ARBA00022448"/>
    </source>
</evidence>
<dbReference type="Gene3D" id="2.40.50.100">
    <property type="match status" value="1"/>
</dbReference>
<reference evidence="4 5" key="1">
    <citation type="submission" date="2017-02" db="EMBL/GenBank/DDBJ databases">
        <title>Whole genome sequencing of Metallibacterium scheffleri DSM 24874 (T).</title>
        <authorList>
            <person name="Kumar S."/>
            <person name="Patil P."/>
            <person name="Patil P.B."/>
        </authorList>
    </citation>
    <scope>NUCLEOTIDE SEQUENCE [LARGE SCALE GENOMIC DNA]</scope>
    <source>
        <strain evidence="4 5">DSM 24874</strain>
    </source>
</reference>
<feature type="domain" description="CzcB-like barrel-sandwich hybrid" evidence="3">
    <location>
        <begin position="144"/>
        <end position="280"/>
    </location>
</feature>
<evidence type="ECO:0000313" key="4">
    <source>
        <dbReference type="EMBL" id="THD11986.1"/>
    </source>
</evidence>
<dbReference type="Gene3D" id="1.10.287.470">
    <property type="entry name" value="Helix hairpin bin"/>
    <property type="match status" value="1"/>
</dbReference>
<proteinExistence type="inferred from homology"/>
<keyword evidence="5" id="KW-1185">Reference proteome</keyword>
<dbReference type="EMBL" id="MWQO01000004">
    <property type="protein sequence ID" value="THD11986.1"/>
    <property type="molecule type" value="Genomic_DNA"/>
</dbReference>
<protein>
    <recommendedName>
        <fullName evidence="3">CzcB-like barrel-sandwich hybrid domain-containing protein</fullName>
    </recommendedName>
</protein>
<comment type="caution">
    <text evidence="4">The sequence shown here is derived from an EMBL/GenBank/DDBJ whole genome shotgun (WGS) entry which is preliminary data.</text>
</comment>
<dbReference type="PANTHER" id="PTHR30097">
    <property type="entry name" value="CATION EFFLUX SYSTEM PROTEIN CUSB"/>
    <property type="match status" value="1"/>
</dbReference>
<keyword evidence="2" id="KW-0813">Transport</keyword>
<sequence>MATPVSVWRWRKPWPRYCTHNCASRCTTESCTRTSARSRRCTTRRDQRRGRMSRRRALKQGQSFTAQAVRIPATESRMSRPAILALACALALASLGAHAATPIQLDAAQQQALAIRSGAPEAAREILLTQLPALVTPAAGNAEAVTAPYAGVVTWIGAYEGDSVRQGQVLARVQSREAMLLASELTTAQSAAAAANAQAARDASLHQEGIIAAARVEQSRAAASAANARLRELRAAQALAPKSVLRPGEYELRAPFAGRVLTREVELGQAIDSLGMAFSIGRAGPVGLEIQIPESYRALLRPGLVVQLPDGTRGQVLSVGAAIDARTQSLKLRATAAGPKLMPGQRLGVDLALPAPAQTWKVPATAVTRSQSGATLYRLTAQGFVPVPVTVLDQTESALYVQARLPAQARIALSGALVLAGLAGGE</sequence>
<name>A0A4S3KSN8_9GAMM</name>
<dbReference type="NCBIfam" id="TIGR01730">
    <property type="entry name" value="RND_mfp"/>
    <property type="match status" value="1"/>
</dbReference>
<dbReference type="GO" id="GO:0046914">
    <property type="term" value="F:transition metal ion binding"/>
    <property type="evidence" value="ECO:0007669"/>
    <property type="project" value="TreeGrafter"/>
</dbReference>
<evidence type="ECO:0000313" key="5">
    <source>
        <dbReference type="Proteomes" id="UP000307749"/>
    </source>
</evidence>
<dbReference type="GO" id="GO:0060003">
    <property type="term" value="P:copper ion export"/>
    <property type="evidence" value="ECO:0007669"/>
    <property type="project" value="TreeGrafter"/>
</dbReference>
<dbReference type="Proteomes" id="UP000307749">
    <property type="component" value="Unassembled WGS sequence"/>
</dbReference>
<dbReference type="InterPro" id="IPR051909">
    <property type="entry name" value="MFP_Cation_Efflux"/>
</dbReference>
<dbReference type="GO" id="GO:0015679">
    <property type="term" value="P:plasma membrane copper ion transport"/>
    <property type="evidence" value="ECO:0007669"/>
    <property type="project" value="TreeGrafter"/>
</dbReference>
<dbReference type="GO" id="GO:0030288">
    <property type="term" value="C:outer membrane-bounded periplasmic space"/>
    <property type="evidence" value="ECO:0007669"/>
    <property type="project" value="TreeGrafter"/>
</dbReference>
<evidence type="ECO:0000256" key="1">
    <source>
        <dbReference type="ARBA" id="ARBA00009477"/>
    </source>
</evidence>
<gene>
    <name evidence="4" type="ORF">B1806_01245</name>
</gene>
<accession>A0A4S3KSN8</accession>
<dbReference type="PANTHER" id="PTHR30097:SF4">
    <property type="entry name" value="SLR6042 PROTEIN"/>
    <property type="match status" value="1"/>
</dbReference>
<dbReference type="Gene3D" id="2.40.30.170">
    <property type="match status" value="1"/>
</dbReference>
<evidence type="ECO:0000259" key="3">
    <source>
        <dbReference type="Pfam" id="PF25973"/>
    </source>
</evidence>